<dbReference type="EMBL" id="MT144527">
    <property type="protein sequence ID" value="QJA54668.1"/>
    <property type="molecule type" value="Genomic_DNA"/>
</dbReference>
<gene>
    <name evidence="1" type="ORF">TM448A05485_0005</name>
</gene>
<dbReference type="AlphaFoldDB" id="A0A6H2A4H1"/>
<evidence type="ECO:0000313" key="1">
    <source>
        <dbReference type="EMBL" id="QJA54668.1"/>
    </source>
</evidence>
<sequence>MAEVIEQPFRLTNLDPVIAEADGTANLWSDIWKYQVPQGVALILKPQHSFSTYLEDTSPAEVGNPTCQVKIEKRDSSESDVLLVYGPDLYYASKEFQDKDLKARLRVPEAGVAINEREFLVIAAKDDATIDASDSYFEMYIAKVRKTIQA</sequence>
<name>A0A6H2A4H1_9ZZZZ</name>
<reference evidence="1" key="1">
    <citation type="submission" date="2020-03" db="EMBL/GenBank/DDBJ databases">
        <title>The deep terrestrial virosphere.</title>
        <authorList>
            <person name="Holmfeldt K."/>
            <person name="Nilsson E."/>
            <person name="Simone D."/>
            <person name="Lopez-Fernandez M."/>
            <person name="Wu X."/>
            <person name="de Brujin I."/>
            <person name="Lundin D."/>
            <person name="Andersson A."/>
            <person name="Bertilsson S."/>
            <person name="Dopson M."/>
        </authorList>
    </citation>
    <scope>NUCLEOTIDE SEQUENCE</scope>
    <source>
        <strain evidence="1">TM448A05485</strain>
    </source>
</reference>
<proteinExistence type="predicted"/>
<organism evidence="1">
    <name type="scientific">viral metagenome</name>
    <dbReference type="NCBI Taxonomy" id="1070528"/>
    <lineage>
        <taxon>unclassified sequences</taxon>
        <taxon>metagenomes</taxon>
        <taxon>organismal metagenomes</taxon>
    </lineage>
</organism>
<protein>
    <submittedName>
        <fullName evidence="1">Uncharacterized protein</fullName>
    </submittedName>
</protein>
<accession>A0A6H2A4H1</accession>